<dbReference type="InterPro" id="IPR011611">
    <property type="entry name" value="PfkB_dom"/>
</dbReference>
<keyword evidence="3" id="KW-0418">Kinase</keyword>
<evidence type="ECO:0000256" key="4">
    <source>
        <dbReference type="SAM" id="MobiDB-lite"/>
    </source>
</evidence>
<comment type="similarity">
    <text evidence="1">Belongs to the carbohydrate kinase PfkB family.</text>
</comment>
<feature type="compositionally biased region" description="Gly residues" evidence="4">
    <location>
        <begin position="46"/>
        <end position="64"/>
    </location>
</feature>
<feature type="region of interest" description="Disordered" evidence="4">
    <location>
        <begin position="1"/>
        <end position="88"/>
    </location>
</feature>
<dbReference type="Pfam" id="PF00294">
    <property type="entry name" value="PfkB"/>
    <property type="match status" value="1"/>
</dbReference>
<dbReference type="SUPFAM" id="SSF53613">
    <property type="entry name" value="Ribokinase-like"/>
    <property type="match status" value="1"/>
</dbReference>
<comment type="caution">
    <text evidence="6">The sequence shown here is derived from an EMBL/GenBank/DDBJ whole genome shotgun (WGS) entry which is preliminary data.</text>
</comment>
<evidence type="ECO:0000256" key="2">
    <source>
        <dbReference type="ARBA" id="ARBA00022679"/>
    </source>
</evidence>
<dbReference type="AlphaFoldDB" id="A0A917QTS7"/>
<sequence length="383" mass="37486">MDTDPTGAGSGHLCARTVARAGISDSPGANASGDHGSSPGARHSPGSGGGPDGGSGLDGGGGPGANASGDRGGDPGGRGGEVAGRAGVTGGRGLLVVGDVVTDVVAVHRAPVATGTDTPADIVVRPGGSGANTAAWAAHLGTDTRLLARAGYDTGHWHVEALRGSGVRPHVRVDPDHPTAVVIAMVDGTGERSMLTNRGAGGRIGPADWDDTLLDGVGHLHLSGYTLFAEPGLTLARLAVRSALARGVRISVDPASTGPLRAFGPERFLEETAAAAIVIPNRDEALLLTGEPDPGAAATALAERYGMAAVKLGASGALLARAGQAPVRAPGIAVHALDSTGAGDAFAAGFLSALLRGEPAESALEAGCRAGAVAVTRLGGRPG</sequence>
<dbReference type="InterPro" id="IPR052700">
    <property type="entry name" value="Carb_kinase_PfkB-like"/>
</dbReference>
<dbReference type="PANTHER" id="PTHR43320:SF3">
    <property type="entry name" value="CARBOHYDRATE KINASE PFKB DOMAIN-CONTAINING PROTEIN"/>
    <property type="match status" value="1"/>
</dbReference>
<evidence type="ECO:0000256" key="1">
    <source>
        <dbReference type="ARBA" id="ARBA00010688"/>
    </source>
</evidence>
<dbReference type="PANTHER" id="PTHR43320">
    <property type="entry name" value="SUGAR KINASE"/>
    <property type="match status" value="1"/>
</dbReference>
<evidence type="ECO:0000313" key="7">
    <source>
        <dbReference type="Proteomes" id="UP000645217"/>
    </source>
</evidence>
<organism evidence="6 7">
    <name type="scientific">Sphaerisporangium melleum</name>
    <dbReference type="NCBI Taxonomy" id="321316"/>
    <lineage>
        <taxon>Bacteria</taxon>
        <taxon>Bacillati</taxon>
        <taxon>Actinomycetota</taxon>
        <taxon>Actinomycetes</taxon>
        <taxon>Streptosporangiales</taxon>
        <taxon>Streptosporangiaceae</taxon>
        <taxon>Sphaerisporangium</taxon>
    </lineage>
</organism>
<gene>
    <name evidence="6" type="ORF">GCM10007964_07520</name>
</gene>
<feature type="compositionally biased region" description="Gly residues" evidence="4">
    <location>
        <begin position="74"/>
        <end position="88"/>
    </location>
</feature>
<dbReference type="Gene3D" id="3.40.1190.20">
    <property type="match status" value="1"/>
</dbReference>
<name>A0A917QTS7_9ACTN</name>
<keyword evidence="7" id="KW-1185">Reference proteome</keyword>
<evidence type="ECO:0000313" key="6">
    <source>
        <dbReference type="EMBL" id="GGK66952.1"/>
    </source>
</evidence>
<reference evidence="6" key="2">
    <citation type="submission" date="2020-09" db="EMBL/GenBank/DDBJ databases">
        <authorList>
            <person name="Sun Q."/>
            <person name="Ohkuma M."/>
        </authorList>
    </citation>
    <scope>NUCLEOTIDE SEQUENCE</scope>
    <source>
        <strain evidence="6">JCM 13064</strain>
    </source>
</reference>
<dbReference type="InterPro" id="IPR029056">
    <property type="entry name" value="Ribokinase-like"/>
</dbReference>
<dbReference type="EMBL" id="BMNT01000003">
    <property type="protein sequence ID" value="GGK66952.1"/>
    <property type="molecule type" value="Genomic_DNA"/>
</dbReference>
<accession>A0A917QTS7</accession>
<proteinExistence type="inferred from homology"/>
<feature type="domain" description="Carbohydrate kinase PfkB" evidence="5">
    <location>
        <begin position="94"/>
        <end position="381"/>
    </location>
</feature>
<evidence type="ECO:0000259" key="5">
    <source>
        <dbReference type="Pfam" id="PF00294"/>
    </source>
</evidence>
<reference evidence="6" key="1">
    <citation type="journal article" date="2014" name="Int. J. Syst. Evol. Microbiol.">
        <title>Complete genome sequence of Corynebacterium casei LMG S-19264T (=DSM 44701T), isolated from a smear-ripened cheese.</title>
        <authorList>
            <consortium name="US DOE Joint Genome Institute (JGI-PGF)"/>
            <person name="Walter F."/>
            <person name="Albersmeier A."/>
            <person name="Kalinowski J."/>
            <person name="Ruckert C."/>
        </authorList>
    </citation>
    <scope>NUCLEOTIDE SEQUENCE</scope>
    <source>
        <strain evidence="6">JCM 13064</strain>
    </source>
</reference>
<dbReference type="GO" id="GO:0016301">
    <property type="term" value="F:kinase activity"/>
    <property type="evidence" value="ECO:0007669"/>
    <property type="project" value="UniProtKB-KW"/>
</dbReference>
<dbReference type="Proteomes" id="UP000645217">
    <property type="component" value="Unassembled WGS sequence"/>
</dbReference>
<dbReference type="CDD" id="cd01166">
    <property type="entry name" value="KdgK"/>
    <property type="match status" value="1"/>
</dbReference>
<dbReference type="PROSITE" id="PS00584">
    <property type="entry name" value="PFKB_KINASES_2"/>
    <property type="match status" value="1"/>
</dbReference>
<evidence type="ECO:0000256" key="3">
    <source>
        <dbReference type="ARBA" id="ARBA00022777"/>
    </source>
</evidence>
<keyword evidence="2" id="KW-0808">Transferase</keyword>
<dbReference type="InterPro" id="IPR002173">
    <property type="entry name" value="Carboh/pur_kinase_PfkB_CS"/>
</dbReference>
<protein>
    <recommendedName>
        <fullName evidence="5">Carbohydrate kinase PfkB domain-containing protein</fullName>
    </recommendedName>
</protein>